<evidence type="ECO:0000256" key="1">
    <source>
        <dbReference type="ARBA" id="ARBA00004651"/>
    </source>
</evidence>
<dbReference type="NCBIfam" id="TIGR00003">
    <property type="entry name" value="copper ion binding protein"/>
    <property type="match status" value="2"/>
</dbReference>
<dbReference type="Pfam" id="PF00702">
    <property type="entry name" value="Hydrolase"/>
    <property type="match status" value="1"/>
</dbReference>
<dbReference type="InterPro" id="IPR023298">
    <property type="entry name" value="ATPase_P-typ_TM_dom_sf"/>
</dbReference>
<evidence type="ECO:0000256" key="7">
    <source>
        <dbReference type="ARBA" id="ARBA00022737"/>
    </source>
</evidence>
<feature type="transmembrane region" description="Helical" evidence="19">
    <location>
        <begin position="397"/>
        <end position="418"/>
    </location>
</feature>
<organism evidence="22 23">
    <name type="scientific">Olsenella profusa</name>
    <dbReference type="NCBI Taxonomy" id="138595"/>
    <lineage>
        <taxon>Bacteria</taxon>
        <taxon>Bacillati</taxon>
        <taxon>Actinomycetota</taxon>
        <taxon>Coriobacteriia</taxon>
        <taxon>Coriobacteriales</taxon>
        <taxon>Atopobiaceae</taxon>
        <taxon>Olsenella</taxon>
    </lineage>
</organism>
<dbReference type="Proteomes" id="UP000712527">
    <property type="component" value="Unassembled WGS sequence"/>
</dbReference>
<evidence type="ECO:0000256" key="10">
    <source>
        <dbReference type="ARBA" id="ARBA00022840"/>
    </source>
</evidence>
<dbReference type="InterPro" id="IPR036412">
    <property type="entry name" value="HAD-like_sf"/>
</dbReference>
<dbReference type="SUPFAM" id="SSF56784">
    <property type="entry name" value="HAD-like"/>
    <property type="match status" value="1"/>
</dbReference>
<dbReference type="InterPro" id="IPR018303">
    <property type="entry name" value="ATPase_P-typ_P_site"/>
</dbReference>
<dbReference type="InterPro" id="IPR001757">
    <property type="entry name" value="P_typ_ATPase"/>
</dbReference>
<dbReference type="SUPFAM" id="SSF55008">
    <property type="entry name" value="HMA, heavy metal-associated domain"/>
    <property type="match status" value="2"/>
</dbReference>
<evidence type="ECO:0000256" key="9">
    <source>
        <dbReference type="ARBA" id="ARBA00022796"/>
    </source>
</evidence>
<evidence type="ECO:0000259" key="21">
    <source>
        <dbReference type="PROSITE" id="PS50846"/>
    </source>
</evidence>
<evidence type="ECO:0000256" key="14">
    <source>
        <dbReference type="ARBA" id="ARBA00023008"/>
    </source>
</evidence>
<feature type="transmembrane region" description="Helical" evidence="19">
    <location>
        <begin position="172"/>
        <end position="190"/>
    </location>
</feature>
<feature type="transmembrane region" description="Helical" evidence="19">
    <location>
        <begin position="132"/>
        <end position="151"/>
    </location>
</feature>
<dbReference type="Gene3D" id="3.40.1110.10">
    <property type="entry name" value="Calcium-transporting ATPase, cytoplasmic domain N"/>
    <property type="match status" value="1"/>
</dbReference>
<dbReference type="InterPro" id="IPR036163">
    <property type="entry name" value="HMA_dom_sf"/>
</dbReference>
<evidence type="ECO:0000256" key="3">
    <source>
        <dbReference type="ARBA" id="ARBA00015102"/>
    </source>
</evidence>
<dbReference type="PANTHER" id="PTHR43520:SF8">
    <property type="entry name" value="P-TYPE CU(+) TRANSPORTER"/>
    <property type="match status" value="1"/>
</dbReference>
<keyword evidence="11" id="KW-0460">Magnesium</keyword>
<comment type="similarity">
    <text evidence="2 19">Belongs to the cation transport ATPase (P-type) (TC 3.A.3) family. Type IB subfamily.</text>
</comment>
<dbReference type="SUPFAM" id="SSF81665">
    <property type="entry name" value="Calcium ATPase, transmembrane domain M"/>
    <property type="match status" value="1"/>
</dbReference>
<reference evidence="22 23" key="1">
    <citation type="journal article" date="2021" name="Sci. Rep.">
        <title>The distribution of antibiotic resistance genes in chicken gut microbiota commensals.</title>
        <authorList>
            <person name="Juricova H."/>
            <person name="Matiasovicova J."/>
            <person name="Kubasova T."/>
            <person name="Cejkova D."/>
            <person name="Rychlik I."/>
        </authorList>
    </citation>
    <scope>NUCLEOTIDE SEQUENCE [LARGE SCALE GENOMIC DNA]</scope>
    <source>
        <strain evidence="22 23">An794</strain>
    </source>
</reference>
<keyword evidence="14" id="KW-0186">Copper</keyword>
<dbReference type="NCBIfam" id="TIGR01525">
    <property type="entry name" value="ATPase-IB_hvy"/>
    <property type="match status" value="1"/>
</dbReference>
<evidence type="ECO:0000256" key="2">
    <source>
        <dbReference type="ARBA" id="ARBA00006024"/>
    </source>
</evidence>
<keyword evidence="12" id="KW-1278">Translocase</keyword>
<dbReference type="PROSITE" id="PS50846">
    <property type="entry name" value="HMA_2"/>
    <property type="match status" value="2"/>
</dbReference>
<comment type="caution">
    <text evidence="22">The sequence shown here is derived from an EMBL/GenBank/DDBJ whole genome shotgun (WGS) entry which is preliminary data.</text>
</comment>
<dbReference type="Pfam" id="PF00403">
    <property type="entry name" value="HMA"/>
    <property type="match status" value="2"/>
</dbReference>
<evidence type="ECO:0000256" key="19">
    <source>
        <dbReference type="RuleBase" id="RU362081"/>
    </source>
</evidence>
<dbReference type="SFLD" id="SFLDF00027">
    <property type="entry name" value="p-type_atpase"/>
    <property type="match status" value="1"/>
</dbReference>
<gene>
    <name evidence="22" type="ORF">H9X80_07965</name>
</gene>
<keyword evidence="8 19" id="KW-0547">Nucleotide-binding</keyword>
<keyword evidence="19" id="KW-1003">Cell membrane</keyword>
<dbReference type="SUPFAM" id="SSF81653">
    <property type="entry name" value="Calcium ATPase, transduction domain A"/>
    <property type="match status" value="1"/>
</dbReference>
<dbReference type="SFLD" id="SFLDG00002">
    <property type="entry name" value="C1.7:_P-type_atpase_like"/>
    <property type="match status" value="1"/>
</dbReference>
<keyword evidence="4" id="KW-0813">Transport</keyword>
<dbReference type="Gene3D" id="3.40.50.1000">
    <property type="entry name" value="HAD superfamily/HAD-like"/>
    <property type="match status" value="1"/>
</dbReference>
<name>A0ABS2F3L2_9ACTN</name>
<dbReference type="PRINTS" id="PR00119">
    <property type="entry name" value="CATATPASE"/>
</dbReference>
<dbReference type="CDD" id="cd00371">
    <property type="entry name" value="HMA"/>
    <property type="match status" value="2"/>
</dbReference>
<dbReference type="Pfam" id="PF00122">
    <property type="entry name" value="E1-E2_ATPase"/>
    <property type="match status" value="1"/>
</dbReference>
<evidence type="ECO:0000256" key="8">
    <source>
        <dbReference type="ARBA" id="ARBA00022741"/>
    </source>
</evidence>
<dbReference type="InterPro" id="IPR023299">
    <property type="entry name" value="ATPase_P-typ_cyto_dom_N"/>
</dbReference>
<evidence type="ECO:0000313" key="23">
    <source>
        <dbReference type="Proteomes" id="UP000712527"/>
    </source>
</evidence>
<keyword evidence="16 19" id="KW-0472">Membrane</keyword>
<feature type="transmembrane region" description="Helical" evidence="19">
    <location>
        <begin position="741"/>
        <end position="759"/>
    </location>
</feature>
<dbReference type="Gene3D" id="3.30.70.100">
    <property type="match status" value="2"/>
</dbReference>
<dbReference type="PROSITE" id="PS01047">
    <property type="entry name" value="HMA_1"/>
    <property type="match status" value="1"/>
</dbReference>
<keyword evidence="5 19" id="KW-0812">Transmembrane</keyword>
<keyword evidence="10 19" id="KW-0067">ATP-binding</keyword>
<dbReference type="InterPro" id="IPR023214">
    <property type="entry name" value="HAD_sf"/>
</dbReference>
<evidence type="ECO:0000256" key="13">
    <source>
        <dbReference type="ARBA" id="ARBA00022989"/>
    </source>
</evidence>
<feature type="transmembrane region" description="Helical" evidence="19">
    <location>
        <begin position="713"/>
        <end position="735"/>
    </location>
</feature>
<evidence type="ECO:0000256" key="4">
    <source>
        <dbReference type="ARBA" id="ARBA00022448"/>
    </source>
</evidence>
<dbReference type="InterPro" id="IPR008250">
    <property type="entry name" value="ATPase_P-typ_transduc_dom_A_sf"/>
</dbReference>
<accession>A0ABS2F3L2</accession>
<evidence type="ECO:0000256" key="11">
    <source>
        <dbReference type="ARBA" id="ARBA00022842"/>
    </source>
</evidence>
<dbReference type="EMBL" id="JACSNQ010000020">
    <property type="protein sequence ID" value="MBM6775470.1"/>
    <property type="molecule type" value="Genomic_DNA"/>
</dbReference>
<dbReference type="InterPro" id="IPR017969">
    <property type="entry name" value="Heavy-metal-associated_CS"/>
</dbReference>
<feature type="transmembrane region" description="Helical" evidence="19">
    <location>
        <begin position="363"/>
        <end position="385"/>
    </location>
</feature>
<keyword evidence="6 19" id="KW-0479">Metal-binding</keyword>
<feature type="compositionally biased region" description="Low complexity" evidence="20">
    <location>
        <begin position="794"/>
        <end position="816"/>
    </location>
</feature>
<dbReference type="PRINTS" id="PR00943">
    <property type="entry name" value="CUATPASE"/>
</dbReference>
<evidence type="ECO:0000256" key="5">
    <source>
        <dbReference type="ARBA" id="ARBA00022692"/>
    </source>
</evidence>
<dbReference type="PROSITE" id="PS00154">
    <property type="entry name" value="ATPASE_E1_E2"/>
    <property type="match status" value="1"/>
</dbReference>
<dbReference type="InterPro" id="IPR006121">
    <property type="entry name" value="HMA_dom"/>
</dbReference>
<dbReference type="InterPro" id="IPR027256">
    <property type="entry name" value="P-typ_ATPase_IB"/>
</dbReference>
<protein>
    <recommendedName>
        <fullName evidence="3">Copper-exporting P-type ATPase</fullName>
    </recommendedName>
    <alternativeName>
        <fullName evidence="17">Copper-exporting P-type ATPase A</fullName>
    </alternativeName>
    <alternativeName>
        <fullName evidence="18">Cu(+)-exporting ATPase</fullName>
    </alternativeName>
</protein>
<evidence type="ECO:0000256" key="18">
    <source>
        <dbReference type="ARBA" id="ARBA00033239"/>
    </source>
</evidence>
<keyword evidence="15" id="KW-0406">Ion transport</keyword>
<evidence type="ECO:0000256" key="15">
    <source>
        <dbReference type="ARBA" id="ARBA00023065"/>
    </source>
</evidence>
<feature type="domain" description="HMA" evidence="21">
    <location>
        <begin position="824"/>
        <end position="889"/>
    </location>
</feature>
<dbReference type="SFLD" id="SFLDS00003">
    <property type="entry name" value="Haloacid_Dehalogenase"/>
    <property type="match status" value="1"/>
</dbReference>
<feature type="region of interest" description="Disordered" evidence="20">
    <location>
        <begin position="794"/>
        <end position="822"/>
    </location>
</feature>
<feature type="transmembrane region" description="Helical" evidence="19">
    <location>
        <begin position="210"/>
        <end position="229"/>
    </location>
</feature>
<dbReference type="InterPro" id="IPR059000">
    <property type="entry name" value="ATPase_P-type_domA"/>
</dbReference>
<dbReference type="PANTHER" id="PTHR43520">
    <property type="entry name" value="ATP7, ISOFORM B"/>
    <property type="match status" value="1"/>
</dbReference>
<sequence length="891" mass="90692">MKETFDIEGMTCAACATHVQKAAAGVAGVTDANVNLLKNSMELDYDGTPETAAAVCAAIDHAGYGAHRRASASGSGRAAAPATERPGAAAERAVTEKLHQLVISAVFSVPLFYVAMGPMFGWPQPAPLTGEAGMMAAGLTQLLLCAPILFVNRHYFITGFKTLAHRAPNMDSLIALGSAASAVWSVVQLYRVALGMGAGDLATAHAAAHSLYFDSAGMILTLITLGKYFEARAKGRTTDAITALMDLAPKTATVVRDGREVSVPTEEVAVGERVIVRAGESVPVDGVVLEGSAAVDESAITGESVPRELGVGDRVTGATVSTAGWFAMEARAVGDDTTLAGIIRLVDEATSSKAPIERMADRIAGVFVPVVIAIAAVTLVVWLAVSGDFATALTHAISILVISCPCALGLATPTAIMVGTGRGAANGILIKSAEALETACSVDAVVLDKTGTVTAGTPRVTDVRLAPGVTEGELVRVAEALERKSEHPLASAVCSYAEERRASGEKSLAAAAPQVADFSQVPGGGLSATVDGAPALAGNARLMAARGVALGELADAAEALAAEGKTALFFSLGGRVLGMVAVADPVKPTSAAAVARLRRMGARTVLLTGDQEVTAAAVARQVGVDEVIAGVLPAQKEEKVRELQAAGHKVAMVGDGINDAPALARADVGIAIGAGTDVAISSADVVLMHSDPADVATAMELSRATMRNIKQNLFWALFYNAICIPVAAGVLSPWGVTLNPMIGAAAMGFSSVFVASNALRLRTWKPSARTADKAAPASELVVSVENVEVPAEVTAPAAPAGAPTTAEASPEAPTSATKREDETMTKKLNVTGMMCQNCVKHVTKALEGVEGVSNVAVSLEDGTATCDVADGVADDALVAAVADAGYEAKVA</sequence>
<evidence type="ECO:0000313" key="22">
    <source>
        <dbReference type="EMBL" id="MBM6775470.1"/>
    </source>
</evidence>
<keyword evidence="13 19" id="KW-1133">Transmembrane helix</keyword>
<evidence type="ECO:0000256" key="6">
    <source>
        <dbReference type="ARBA" id="ARBA00022723"/>
    </source>
</evidence>
<keyword evidence="23" id="KW-1185">Reference proteome</keyword>
<evidence type="ECO:0000256" key="17">
    <source>
        <dbReference type="ARBA" id="ARBA00029719"/>
    </source>
</evidence>
<evidence type="ECO:0000256" key="16">
    <source>
        <dbReference type="ARBA" id="ARBA00023136"/>
    </source>
</evidence>
<proteinExistence type="inferred from homology"/>
<keyword evidence="7" id="KW-0677">Repeat</keyword>
<feature type="domain" description="HMA" evidence="21">
    <location>
        <begin position="1"/>
        <end position="67"/>
    </location>
</feature>
<evidence type="ECO:0000256" key="12">
    <source>
        <dbReference type="ARBA" id="ARBA00022967"/>
    </source>
</evidence>
<evidence type="ECO:0000256" key="20">
    <source>
        <dbReference type="SAM" id="MobiDB-lite"/>
    </source>
</evidence>
<dbReference type="InterPro" id="IPR006122">
    <property type="entry name" value="HMA_Cu_ion-bd"/>
</dbReference>
<dbReference type="Gene3D" id="2.70.150.10">
    <property type="entry name" value="Calcium-transporting ATPase, cytoplasmic transduction domain A"/>
    <property type="match status" value="1"/>
</dbReference>
<dbReference type="CDD" id="cd02094">
    <property type="entry name" value="P-type_ATPase_Cu-like"/>
    <property type="match status" value="1"/>
</dbReference>
<dbReference type="RefSeq" id="WP_204793806.1">
    <property type="nucleotide sequence ID" value="NZ_JACSNQ010000020.1"/>
</dbReference>
<dbReference type="InterPro" id="IPR044492">
    <property type="entry name" value="P_typ_ATPase_HD_dom"/>
</dbReference>
<feature type="transmembrane region" description="Helical" evidence="19">
    <location>
        <begin position="101"/>
        <end position="120"/>
    </location>
</feature>
<comment type="subcellular location">
    <subcellularLocation>
        <location evidence="1">Cell membrane</location>
        <topology evidence="1">Multi-pass membrane protein</topology>
    </subcellularLocation>
</comment>
<keyword evidence="9" id="KW-0187">Copper transport</keyword>
<dbReference type="NCBIfam" id="TIGR01494">
    <property type="entry name" value="ATPase_P-type"/>
    <property type="match status" value="1"/>
</dbReference>